<dbReference type="Pfam" id="PF01641">
    <property type="entry name" value="SelR"/>
    <property type="match status" value="1"/>
</dbReference>
<organism evidence="7 8">
    <name type="scientific">Achlya hypogyna</name>
    <name type="common">Oomycete</name>
    <name type="synonym">Protoachlya hypogyna</name>
    <dbReference type="NCBI Taxonomy" id="1202772"/>
    <lineage>
        <taxon>Eukaryota</taxon>
        <taxon>Sar</taxon>
        <taxon>Stramenopiles</taxon>
        <taxon>Oomycota</taxon>
        <taxon>Saprolegniomycetes</taxon>
        <taxon>Saprolegniales</taxon>
        <taxon>Achlyaceae</taxon>
        <taxon>Achlya</taxon>
    </lineage>
</organism>
<dbReference type="GO" id="GO:0046872">
    <property type="term" value="F:metal ion binding"/>
    <property type="evidence" value="ECO:0007669"/>
    <property type="project" value="UniProtKB-KW"/>
</dbReference>
<dbReference type="PANTHER" id="PTHR46081">
    <property type="entry name" value="PEPTIDE METHIONINE SULFOXIDE REDUCTASE 2"/>
    <property type="match status" value="1"/>
</dbReference>
<dbReference type="GO" id="GO:0006979">
    <property type="term" value="P:response to oxidative stress"/>
    <property type="evidence" value="ECO:0007669"/>
    <property type="project" value="InterPro"/>
</dbReference>
<dbReference type="GO" id="GO:0033743">
    <property type="term" value="F:peptide-methionine (R)-S-oxide reductase activity"/>
    <property type="evidence" value="ECO:0007669"/>
    <property type="project" value="UniProtKB-EC"/>
</dbReference>
<keyword evidence="3 5" id="KW-0862">Zinc</keyword>
<comment type="catalytic activity">
    <reaction evidence="5">
        <text>L-methionyl-[protein] + [thioredoxin]-disulfide + H2O = L-methionyl-(R)-S-oxide-[protein] + [thioredoxin]-dithiol</text>
        <dbReference type="Rhea" id="RHEA:24164"/>
        <dbReference type="Rhea" id="RHEA-COMP:10698"/>
        <dbReference type="Rhea" id="RHEA-COMP:10700"/>
        <dbReference type="Rhea" id="RHEA-COMP:12313"/>
        <dbReference type="Rhea" id="RHEA-COMP:12314"/>
        <dbReference type="ChEBI" id="CHEBI:15377"/>
        <dbReference type="ChEBI" id="CHEBI:16044"/>
        <dbReference type="ChEBI" id="CHEBI:29950"/>
        <dbReference type="ChEBI" id="CHEBI:45764"/>
        <dbReference type="ChEBI" id="CHEBI:50058"/>
        <dbReference type="EC" id="1.8.4.12"/>
    </reaction>
</comment>
<dbReference type="Proteomes" id="UP000243579">
    <property type="component" value="Unassembled WGS sequence"/>
</dbReference>
<evidence type="ECO:0000256" key="4">
    <source>
        <dbReference type="ARBA" id="ARBA00023002"/>
    </source>
</evidence>
<dbReference type="InterPro" id="IPR028427">
    <property type="entry name" value="Met_Sox_Rdtase_MsrB"/>
</dbReference>
<accession>A0A1V9Z8W7</accession>
<feature type="domain" description="MsrB" evidence="6">
    <location>
        <begin position="17"/>
        <end position="136"/>
    </location>
</feature>
<keyword evidence="2 5" id="KW-0479">Metal-binding</keyword>
<gene>
    <name evidence="7" type="ORF">ACHHYP_01271</name>
</gene>
<sequence length="140" mass="15178">MGAQGSTEFTPAVNLAEGEWRAKLSKEQFRVLRQKGTERRGTGAFDKHDAPGMYTCAGCDAPLYSSTTKFDSRCGWPAFFDAVPGAIKALPDGFRTEIVCSNCGGHLGHIFKGEGFNTPTDERHCVNSVSLKFTAEKKAP</sequence>
<evidence type="ECO:0000259" key="6">
    <source>
        <dbReference type="PROSITE" id="PS51790"/>
    </source>
</evidence>
<dbReference type="Gene3D" id="2.170.150.20">
    <property type="entry name" value="Peptide methionine sulfoxide reductase"/>
    <property type="match status" value="1"/>
</dbReference>
<dbReference type="EMBL" id="JNBR01000362">
    <property type="protein sequence ID" value="OQR94448.1"/>
    <property type="molecule type" value="Genomic_DNA"/>
</dbReference>
<dbReference type="GO" id="GO:0030091">
    <property type="term" value="P:protein repair"/>
    <property type="evidence" value="ECO:0007669"/>
    <property type="project" value="InterPro"/>
</dbReference>
<dbReference type="SUPFAM" id="SSF51316">
    <property type="entry name" value="Mss4-like"/>
    <property type="match status" value="1"/>
</dbReference>
<evidence type="ECO:0000256" key="3">
    <source>
        <dbReference type="ARBA" id="ARBA00022833"/>
    </source>
</evidence>
<keyword evidence="4 5" id="KW-0560">Oxidoreductase</keyword>
<comment type="caution">
    <text evidence="7">The sequence shown here is derived from an EMBL/GenBank/DDBJ whole genome shotgun (WGS) entry which is preliminary data.</text>
</comment>
<dbReference type="OrthoDB" id="44061at2759"/>
<dbReference type="EC" id="1.8.4.12" evidence="5"/>
<dbReference type="AlphaFoldDB" id="A0A1V9Z8W7"/>
<evidence type="ECO:0000256" key="2">
    <source>
        <dbReference type="ARBA" id="ARBA00022723"/>
    </source>
</evidence>
<keyword evidence="8" id="KW-1185">Reference proteome</keyword>
<evidence type="ECO:0000313" key="7">
    <source>
        <dbReference type="EMBL" id="OQR94448.1"/>
    </source>
</evidence>
<dbReference type="PANTHER" id="PTHR46081:SF8">
    <property type="entry name" value="PEPTIDE METHIONINE SULFOXIDE REDUCTASE 2"/>
    <property type="match status" value="1"/>
</dbReference>
<proteinExistence type="inferred from homology"/>
<evidence type="ECO:0000313" key="8">
    <source>
        <dbReference type="Proteomes" id="UP000243579"/>
    </source>
</evidence>
<dbReference type="STRING" id="1202772.A0A1V9Z8W7"/>
<dbReference type="PROSITE" id="PS51790">
    <property type="entry name" value="MSRB"/>
    <property type="match status" value="1"/>
</dbReference>
<dbReference type="InterPro" id="IPR002579">
    <property type="entry name" value="Met_Sox_Rdtase_MsrB_dom"/>
</dbReference>
<dbReference type="InterPro" id="IPR011057">
    <property type="entry name" value="Mss4-like_sf"/>
</dbReference>
<dbReference type="NCBIfam" id="TIGR00357">
    <property type="entry name" value="peptide-methionine (R)-S-oxide reductase MsrB"/>
    <property type="match status" value="1"/>
</dbReference>
<protein>
    <recommendedName>
        <fullName evidence="5">Peptide-methionine (R)-S-oxide reductase</fullName>
        <ecNumber evidence="5">1.8.4.12</ecNumber>
    </recommendedName>
</protein>
<name>A0A1V9Z8W7_ACHHY</name>
<evidence type="ECO:0000256" key="5">
    <source>
        <dbReference type="RuleBase" id="RU365044"/>
    </source>
</evidence>
<reference evidence="7 8" key="1">
    <citation type="journal article" date="2014" name="Genome Biol. Evol.">
        <title>The secreted proteins of Achlya hypogyna and Thraustotheca clavata identify the ancestral oomycete secretome and reveal gene acquisitions by horizontal gene transfer.</title>
        <authorList>
            <person name="Misner I."/>
            <person name="Blouin N."/>
            <person name="Leonard G."/>
            <person name="Richards T.A."/>
            <person name="Lane C.E."/>
        </authorList>
    </citation>
    <scope>NUCLEOTIDE SEQUENCE [LARGE SCALE GENOMIC DNA]</scope>
    <source>
        <strain evidence="7 8">ATCC 48635</strain>
    </source>
</reference>
<comment type="similarity">
    <text evidence="1 5">Belongs to the MsrB Met sulfoxide reductase family.</text>
</comment>
<comment type="cofactor">
    <cofactor evidence="5">
        <name>Zn(2+)</name>
        <dbReference type="ChEBI" id="CHEBI:29105"/>
    </cofactor>
    <text evidence="5">Binds 1 zinc ion per subunit.</text>
</comment>
<evidence type="ECO:0000256" key="1">
    <source>
        <dbReference type="ARBA" id="ARBA00007174"/>
    </source>
</evidence>